<comment type="caution">
    <text evidence="2">The sequence shown here is derived from an EMBL/GenBank/DDBJ whole genome shotgun (WGS) entry which is preliminary data.</text>
</comment>
<evidence type="ECO:0000313" key="3">
    <source>
        <dbReference type="Proteomes" id="UP000824120"/>
    </source>
</evidence>
<dbReference type="Proteomes" id="UP000824120">
    <property type="component" value="Chromosome 11"/>
</dbReference>
<keyword evidence="1" id="KW-0812">Transmembrane</keyword>
<keyword evidence="3" id="KW-1185">Reference proteome</keyword>
<proteinExistence type="predicted"/>
<keyword evidence="1" id="KW-0472">Membrane</keyword>
<name>A0A9J5WKT0_SOLCO</name>
<protein>
    <submittedName>
        <fullName evidence="2">Uncharacterized protein</fullName>
    </submittedName>
</protein>
<evidence type="ECO:0000256" key="1">
    <source>
        <dbReference type="SAM" id="Phobius"/>
    </source>
</evidence>
<reference evidence="2 3" key="1">
    <citation type="submission" date="2020-09" db="EMBL/GenBank/DDBJ databases">
        <title>De no assembly of potato wild relative species, Solanum commersonii.</title>
        <authorList>
            <person name="Cho K."/>
        </authorList>
    </citation>
    <scope>NUCLEOTIDE SEQUENCE [LARGE SCALE GENOMIC DNA]</scope>
    <source>
        <strain evidence="2">LZ3.2</strain>
        <tissue evidence="2">Leaf</tissue>
    </source>
</reference>
<dbReference type="AlphaFoldDB" id="A0A9J5WKT0"/>
<dbReference type="EMBL" id="JACXVP010000011">
    <property type="protein sequence ID" value="KAG5576130.1"/>
    <property type="molecule type" value="Genomic_DNA"/>
</dbReference>
<keyword evidence="1" id="KW-1133">Transmembrane helix</keyword>
<organism evidence="2 3">
    <name type="scientific">Solanum commersonii</name>
    <name type="common">Commerson's wild potato</name>
    <name type="synonym">Commerson's nightshade</name>
    <dbReference type="NCBI Taxonomy" id="4109"/>
    <lineage>
        <taxon>Eukaryota</taxon>
        <taxon>Viridiplantae</taxon>
        <taxon>Streptophyta</taxon>
        <taxon>Embryophyta</taxon>
        <taxon>Tracheophyta</taxon>
        <taxon>Spermatophyta</taxon>
        <taxon>Magnoliopsida</taxon>
        <taxon>eudicotyledons</taxon>
        <taxon>Gunneridae</taxon>
        <taxon>Pentapetalae</taxon>
        <taxon>asterids</taxon>
        <taxon>lamiids</taxon>
        <taxon>Solanales</taxon>
        <taxon>Solanaceae</taxon>
        <taxon>Solanoideae</taxon>
        <taxon>Solaneae</taxon>
        <taxon>Solanum</taxon>
    </lineage>
</organism>
<accession>A0A9J5WKT0</accession>
<feature type="transmembrane region" description="Helical" evidence="1">
    <location>
        <begin position="126"/>
        <end position="151"/>
    </location>
</feature>
<sequence length="159" mass="18550">MGEYLCFSFNAEVKIGKALQARDNGASRNQALSEDVESCYSSCSFHQTYFKKVFYADLRVKKSFYPPAVYFRKSLGLSLWFWQKVWTKSVLQNLHSDYSFKFFTKHAMLCAIHAERVTLSKFPLQFFLFLVFLYDIVPSLHLTFLDIPLLIPLLLWGMG</sequence>
<evidence type="ECO:0000313" key="2">
    <source>
        <dbReference type="EMBL" id="KAG5576130.1"/>
    </source>
</evidence>
<gene>
    <name evidence="2" type="ORF">H5410_056264</name>
</gene>